<dbReference type="VEuPathDB" id="FungiDB:LEMA_P123700.1"/>
<dbReference type="AlphaFoldDB" id="E4ZS38"/>
<dbReference type="EMBL" id="FP929120">
    <property type="protein sequence ID" value="CBX94218.1"/>
    <property type="molecule type" value="Genomic_DNA"/>
</dbReference>
<dbReference type="HOGENOM" id="CLU_2558691_0_0_1"/>
<reference evidence="2" key="1">
    <citation type="journal article" date="2011" name="Nat. Commun.">
        <title>Effector diversification within compartments of the Leptosphaeria maculans genome affected by Repeat-Induced Point mutations.</title>
        <authorList>
            <person name="Rouxel T."/>
            <person name="Grandaubert J."/>
            <person name="Hane J.K."/>
            <person name="Hoede C."/>
            <person name="van de Wouw A.P."/>
            <person name="Couloux A."/>
            <person name="Dominguez V."/>
            <person name="Anthouard V."/>
            <person name="Bally P."/>
            <person name="Bourras S."/>
            <person name="Cozijnsen A.J."/>
            <person name="Ciuffetti L.M."/>
            <person name="Degrave A."/>
            <person name="Dilmaghani A."/>
            <person name="Duret L."/>
            <person name="Fudal I."/>
            <person name="Goodwin S.B."/>
            <person name="Gout L."/>
            <person name="Glaser N."/>
            <person name="Linglin J."/>
            <person name="Kema G.H.J."/>
            <person name="Lapalu N."/>
            <person name="Lawrence C.B."/>
            <person name="May K."/>
            <person name="Meyer M."/>
            <person name="Ollivier B."/>
            <person name="Poulain J."/>
            <person name="Schoch C.L."/>
            <person name="Simon A."/>
            <person name="Spatafora J.W."/>
            <person name="Stachowiak A."/>
            <person name="Turgeon B.G."/>
            <person name="Tyler B.M."/>
            <person name="Vincent D."/>
            <person name="Weissenbach J."/>
            <person name="Amselem J."/>
            <person name="Quesneville H."/>
            <person name="Oliver R.P."/>
            <person name="Wincker P."/>
            <person name="Balesdent M.-H."/>
            <person name="Howlett B.J."/>
        </authorList>
    </citation>
    <scope>NUCLEOTIDE SEQUENCE [LARGE SCALE GENOMIC DNA]</scope>
    <source>
        <strain evidence="2">JN3 / isolate v23.1.3 / race Av1-4-5-6-7-8</strain>
    </source>
</reference>
<sequence>MPESSGLGASSLRNNASTKECFPGSAKQLKWWQWVSGDVPGQLCHNKRYQYRYSRAYKTTELALGRTPSDERSCLGFTLHGQ</sequence>
<gene>
    <name evidence="1" type="ORF">LEMA_P123700.1</name>
</gene>
<dbReference type="Proteomes" id="UP000002668">
    <property type="component" value="Genome"/>
</dbReference>
<proteinExistence type="predicted"/>
<keyword evidence="2" id="KW-1185">Reference proteome</keyword>
<name>E4ZS38_LEPMJ</name>
<protein>
    <submittedName>
        <fullName evidence="1">Predicted protein</fullName>
    </submittedName>
</protein>
<evidence type="ECO:0000313" key="2">
    <source>
        <dbReference type="Proteomes" id="UP000002668"/>
    </source>
</evidence>
<accession>E4ZS38</accession>
<organism evidence="2">
    <name type="scientific">Leptosphaeria maculans (strain JN3 / isolate v23.1.3 / race Av1-4-5-6-7-8)</name>
    <name type="common">Blackleg fungus</name>
    <name type="synonym">Phoma lingam</name>
    <dbReference type="NCBI Taxonomy" id="985895"/>
    <lineage>
        <taxon>Eukaryota</taxon>
        <taxon>Fungi</taxon>
        <taxon>Dikarya</taxon>
        <taxon>Ascomycota</taxon>
        <taxon>Pezizomycotina</taxon>
        <taxon>Dothideomycetes</taxon>
        <taxon>Pleosporomycetidae</taxon>
        <taxon>Pleosporales</taxon>
        <taxon>Pleosporineae</taxon>
        <taxon>Leptosphaeriaceae</taxon>
        <taxon>Plenodomus</taxon>
        <taxon>Plenodomus lingam/Leptosphaeria maculans species complex</taxon>
    </lineage>
</organism>
<dbReference type="InParanoid" id="E4ZS38"/>
<evidence type="ECO:0000313" key="1">
    <source>
        <dbReference type="EMBL" id="CBX94218.1"/>
    </source>
</evidence>